<dbReference type="EMBL" id="JAQQWN010000002">
    <property type="protein sequence ID" value="KAK8094793.1"/>
    <property type="molecule type" value="Genomic_DNA"/>
</dbReference>
<protein>
    <submittedName>
        <fullName evidence="3">Uncharacterized protein</fullName>
    </submittedName>
</protein>
<organism evidence="3 4">
    <name type="scientific">Apiospora hydei</name>
    <dbReference type="NCBI Taxonomy" id="1337664"/>
    <lineage>
        <taxon>Eukaryota</taxon>
        <taxon>Fungi</taxon>
        <taxon>Dikarya</taxon>
        <taxon>Ascomycota</taxon>
        <taxon>Pezizomycotina</taxon>
        <taxon>Sordariomycetes</taxon>
        <taxon>Xylariomycetidae</taxon>
        <taxon>Amphisphaeriales</taxon>
        <taxon>Apiosporaceae</taxon>
        <taxon>Apiospora</taxon>
    </lineage>
</organism>
<feature type="compositionally biased region" description="Low complexity" evidence="1">
    <location>
        <begin position="157"/>
        <end position="171"/>
    </location>
</feature>
<reference evidence="3 4" key="1">
    <citation type="submission" date="2023-01" db="EMBL/GenBank/DDBJ databases">
        <title>Analysis of 21 Apiospora genomes using comparative genomics revels a genus with tremendous synthesis potential of carbohydrate active enzymes and secondary metabolites.</title>
        <authorList>
            <person name="Sorensen T."/>
        </authorList>
    </citation>
    <scope>NUCLEOTIDE SEQUENCE [LARGE SCALE GENOMIC DNA]</scope>
    <source>
        <strain evidence="3 4">CBS 114990</strain>
    </source>
</reference>
<dbReference type="Proteomes" id="UP001433268">
    <property type="component" value="Unassembled WGS sequence"/>
</dbReference>
<proteinExistence type="predicted"/>
<feature type="compositionally biased region" description="Low complexity" evidence="1">
    <location>
        <begin position="205"/>
        <end position="219"/>
    </location>
</feature>
<feature type="compositionally biased region" description="Low complexity" evidence="1">
    <location>
        <begin position="247"/>
        <end position="258"/>
    </location>
</feature>
<comment type="caution">
    <text evidence="3">The sequence shown here is derived from an EMBL/GenBank/DDBJ whole genome shotgun (WGS) entry which is preliminary data.</text>
</comment>
<keyword evidence="4" id="KW-1185">Reference proteome</keyword>
<evidence type="ECO:0000256" key="2">
    <source>
        <dbReference type="SAM" id="SignalP"/>
    </source>
</evidence>
<gene>
    <name evidence="3" type="ORF">PG997_001478</name>
</gene>
<feature type="chain" id="PRO_5046694873" evidence="2">
    <location>
        <begin position="19"/>
        <end position="302"/>
    </location>
</feature>
<feature type="region of interest" description="Disordered" evidence="1">
    <location>
        <begin position="143"/>
        <end position="278"/>
    </location>
</feature>
<sequence>MQLIQLLFPLTLLARCSAAEATATTTAATSSLPTLNGEDTLNATRQGTALNILGIATSVVTDIVHEIFGIIKADDDKNPNGQKSQYQLKGARHEHFELDKFLVGSYGYEIWVFESGSFTLEGSRDAKEWGWRGCRDGQKSDLVGPHVEFCDPKKQKQPPQQSQQSSSTTRTTTKKQQHTSVTHPTSSTQHPKTTTVLRTVSQKPTTVVQTQEATVTAAPSGGGGDGSVDSTADPVFTTAVNGGDGSGNSANNPAANDGQGQGQQGGSSTKNPSSVGVPKLTHQSATYVAVVAAFVALCFMMN</sequence>
<feature type="compositionally biased region" description="Polar residues" evidence="1">
    <location>
        <begin position="181"/>
        <end position="204"/>
    </location>
</feature>
<accession>A0ABR1XDP4</accession>
<keyword evidence="2" id="KW-0732">Signal</keyword>
<evidence type="ECO:0000256" key="1">
    <source>
        <dbReference type="SAM" id="MobiDB-lite"/>
    </source>
</evidence>
<evidence type="ECO:0000313" key="3">
    <source>
        <dbReference type="EMBL" id="KAK8094793.1"/>
    </source>
</evidence>
<name>A0ABR1XDP4_9PEZI</name>
<dbReference type="RefSeq" id="XP_066675566.1">
    <property type="nucleotide sequence ID" value="XM_066805793.1"/>
</dbReference>
<evidence type="ECO:0000313" key="4">
    <source>
        <dbReference type="Proteomes" id="UP001433268"/>
    </source>
</evidence>
<dbReference type="GeneID" id="92038853"/>
<feature type="signal peptide" evidence="2">
    <location>
        <begin position="1"/>
        <end position="18"/>
    </location>
</feature>